<dbReference type="AlphaFoldDB" id="A0A4Z2IML5"/>
<dbReference type="EMBL" id="SRLO01000074">
    <property type="protein sequence ID" value="TNN78393.1"/>
    <property type="molecule type" value="Genomic_DNA"/>
</dbReference>
<name>A0A4Z2IML5_9TELE</name>
<evidence type="ECO:0000256" key="1">
    <source>
        <dbReference type="SAM" id="MobiDB-lite"/>
    </source>
</evidence>
<accession>A0A4Z2IML5</accession>
<evidence type="ECO:0000313" key="2">
    <source>
        <dbReference type="EMBL" id="TNN78393.1"/>
    </source>
</evidence>
<feature type="region of interest" description="Disordered" evidence="1">
    <location>
        <begin position="1"/>
        <end position="60"/>
    </location>
</feature>
<organism evidence="2 3">
    <name type="scientific">Liparis tanakae</name>
    <name type="common">Tanaka's snailfish</name>
    <dbReference type="NCBI Taxonomy" id="230148"/>
    <lineage>
        <taxon>Eukaryota</taxon>
        <taxon>Metazoa</taxon>
        <taxon>Chordata</taxon>
        <taxon>Craniata</taxon>
        <taxon>Vertebrata</taxon>
        <taxon>Euteleostomi</taxon>
        <taxon>Actinopterygii</taxon>
        <taxon>Neopterygii</taxon>
        <taxon>Teleostei</taxon>
        <taxon>Neoteleostei</taxon>
        <taxon>Acanthomorphata</taxon>
        <taxon>Eupercaria</taxon>
        <taxon>Perciformes</taxon>
        <taxon>Cottioidei</taxon>
        <taxon>Cottales</taxon>
        <taxon>Liparidae</taxon>
        <taxon>Liparis</taxon>
    </lineage>
</organism>
<evidence type="ECO:0000313" key="3">
    <source>
        <dbReference type="Proteomes" id="UP000314294"/>
    </source>
</evidence>
<reference evidence="2 3" key="1">
    <citation type="submission" date="2019-03" db="EMBL/GenBank/DDBJ databases">
        <title>First draft genome of Liparis tanakae, snailfish: a comprehensive survey of snailfish specific genes.</title>
        <authorList>
            <person name="Kim W."/>
            <person name="Song I."/>
            <person name="Jeong J.-H."/>
            <person name="Kim D."/>
            <person name="Kim S."/>
            <person name="Ryu S."/>
            <person name="Song J.Y."/>
            <person name="Lee S.K."/>
        </authorList>
    </citation>
    <scope>NUCLEOTIDE SEQUENCE [LARGE SCALE GENOMIC DNA]</scope>
    <source>
        <tissue evidence="2">Muscle</tissue>
    </source>
</reference>
<protein>
    <submittedName>
        <fullName evidence="2">Uncharacterized protein</fullName>
    </submittedName>
</protein>
<dbReference type="Proteomes" id="UP000314294">
    <property type="component" value="Unassembled WGS sequence"/>
</dbReference>
<comment type="caution">
    <text evidence="2">The sequence shown here is derived from an EMBL/GenBank/DDBJ whole genome shotgun (WGS) entry which is preliminary data.</text>
</comment>
<sequence>MEVTSPTRRHNKHDQFGQSQVALPEYRRADDLGDPAKDAGGPPESIVPPAPPNGEGLVSG</sequence>
<proteinExistence type="predicted"/>
<feature type="compositionally biased region" description="Basic and acidic residues" evidence="1">
    <location>
        <begin position="25"/>
        <end position="37"/>
    </location>
</feature>
<gene>
    <name evidence="2" type="ORF">EYF80_011377</name>
</gene>
<keyword evidence="3" id="KW-1185">Reference proteome</keyword>